<dbReference type="EMBL" id="BPQF01000030">
    <property type="protein sequence ID" value="GJD41914.1"/>
    <property type="molecule type" value="Genomic_DNA"/>
</dbReference>
<sequence length="57" mass="6248">MSKLQTLLDRLKAHQHVLIVAAADHDTMPADSVLRRVAELENAIAAVEAVIAEDEEE</sequence>
<dbReference type="AlphaFoldDB" id="A0AAV4ZCQ4"/>
<feature type="coiled-coil region" evidence="1">
    <location>
        <begin position="30"/>
        <end position="57"/>
    </location>
</feature>
<evidence type="ECO:0000313" key="2">
    <source>
        <dbReference type="EMBL" id="GJD41914.1"/>
    </source>
</evidence>
<comment type="caution">
    <text evidence="2">The sequence shown here is derived from an EMBL/GenBank/DDBJ whole genome shotgun (WGS) entry which is preliminary data.</text>
</comment>
<organism evidence="2 3">
    <name type="scientific">Methylobacterium bullatum</name>
    <dbReference type="NCBI Taxonomy" id="570505"/>
    <lineage>
        <taxon>Bacteria</taxon>
        <taxon>Pseudomonadati</taxon>
        <taxon>Pseudomonadota</taxon>
        <taxon>Alphaproteobacteria</taxon>
        <taxon>Hyphomicrobiales</taxon>
        <taxon>Methylobacteriaceae</taxon>
        <taxon>Methylobacterium</taxon>
    </lineage>
</organism>
<keyword evidence="1" id="KW-0175">Coiled coil</keyword>
<proteinExistence type="predicted"/>
<gene>
    <name evidence="2" type="ORF">OICFNHDK_4398</name>
</gene>
<name>A0AAV4ZCQ4_9HYPH</name>
<evidence type="ECO:0000256" key="1">
    <source>
        <dbReference type="SAM" id="Coils"/>
    </source>
</evidence>
<accession>A0AAV4ZCQ4</accession>
<evidence type="ECO:0000313" key="3">
    <source>
        <dbReference type="Proteomes" id="UP001055307"/>
    </source>
</evidence>
<protein>
    <submittedName>
        <fullName evidence="2">Uncharacterized protein</fullName>
    </submittedName>
</protein>
<reference evidence="2" key="1">
    <citation type="journal article" date="2016" name="Front. Microbiol.">
        <title>Genome Sequence of the Piezophilic, Mesophilic Sulfate-Reducing Bacterium Desulfovibrio indicus J2T.</title>
        <authorList>
            <person name="Cao J."/>
            <person name="Maignien L."/>
            <person name="Shao Z."/>
            <person name="Alain K."/>
            <person name="Jebbar M."/>
        </authorList>
    </citation>
    <scope>NUCLEOTIDE SEQUENCE</scope>
    <source>
        <strain evidence="2">DSM 21893</strain>
    </source>
</reference>
<dbReference type="RefSeq" id="WP_192215481.1">
    <property type="nucleotide sequence ID" value="NZ_BPQF01000030.1"/>
</dbReference>
<reference evidence="2" key="2">
    <citation type="submission" date="2021-08" db="EMBL/GenBank/DDBJ databases">
        <authorList>
            <person name="Tani A."/>
            <person name="Ola A."/>
            <person name="Ogura Y."/>
            <person name="Katsura K."/>
            <person name="Hayashi T."/>
        </authorList>
    </citation>
    <scope>NUCLEOTIDE SEQUENCE</scope>
    <source>
        <strain evidence="2">DSM 21893</strain>
    </source>
</reference>
<keyword evidence="3" id="KW-1185">Reference proteome</keyword>
<dbReference type="Proteomes" id="UP001055307">
    <property type="component" value="Unassembled WGS sequence"/>
</dbReference>